<evidence type="ECO:0000313" key="4">
    <source>
        <dbReference type="EMBL" id="RAO78505.1"/>
    </source>
</evidence>
<dbReference type="Gene3D" id="2.40.50.580">
    <property type="match status" value="1"/>
</dbReference>
<dbReference type="GO" id="GO:0003677">
    <property type="term" value="F:DNA binding"/>
    <property type="evidence" value="ECO:0007669"/>
    <property type="project" value="InterPro"/>
</dbReference>
<evidence type="ECO:0000259" key="3">
    <source>
        <dbReference type="Pfam" id="PF17746"/>
    </source>
</evidence>
<dbReference type="Pfam" id="PF17746">
    <property type="entry name" value="SfsA_N"/>
    <property type="match status" value="1"/>
</dbReference>
<organism evidence="4 5">
    <name type="scientific">Methanothermobacter tenebrarum</name>
    <dbReference type="NCBI Taxonomy" id="680118"/>
    <lineage>
        <taxon>Archaea</taxon>
        <taxon>Methanobacteriati</taxon>
        <taxon>Methanobacteriota</taxon>
        <taxon>Methanomada group</taxon>
        <taxon>Methanobacteria</taxon>
        <taxon>Methanobacteriales</taxon>
        <taxon>Methanobacteriaceae</taxon>
        <taxon>Methanothermobacter</taxon>
    </lineage>
</organism>
<comment type="similarity">
    <text evidence="1">Belongs to the SfsA family.</text>
</comment>
<dbReference type="PANTHER" id="PTHR30545:SF2">
    <property type="entry name" value="SUGAR FERMENTATION STIMULATION PROTEIN A"/>
    <property type="match status" value="1"/>
</dbReference>
<dbReference type="CDD" id="cd22359">
    <property type="entry name" value="SfsA-like_bacterial"/>
    <property type="match status" value="1"/>
</dbReference>
<dbReference type="Proteomes" id="UP000249782">
    <property type="component" value="Unassembled WGS sequence"/>
</dbReference>
<gene>
    <name evidence="1 4" type="primary">sfsA</name>
    <name evidence="4" type="ORF">DPC56_07800</name>
</gene>
<protein>
    <recommendedName>
        <fullName evidence="1">Sugar fermentation stimulation protein homolog</fullName>
    </recommendedName>
</protein>
<dbReference type="HAMAP" id="MF_00095">
    <property type="entry name" value="SfsA"/>
    <property type="match status" value="1"/>
</dbReference>
<dbReference type="InterPro" id="IPR040452">
    <property type="entry name" value="SfsA_C"/>
</dbReference>
<sequence length="232" mass="26824">MKIKNLTLSTFLGRPNRFTVLVDRGGYKFRAHLRDPGRLEDLLRPGSKLLLRYMPVRGDRKTRFDVIAVFKNGEWVLINSGLHNDIAKEIIESQLIKELEGYKIIKREYRFGESRLDFLLGRDSEKMLLEVKGCTLLKGDRALFPDAPTSRGKRHLEELMKATELGFKSSILFLIFRKKARIFSPNDTIDPKFAETLKEAVKKGVIILPVTLRTRLNKNFIIEPEKRIKAIL</sequence>
<dbReference type="NCBIfam" id="TIGR00230">
    <property type="entry name" value="sfsA"/>
    <property type="match status" value="1"/>
</dbReference>
<feature type="domain" description="Sugar fermentation stimulation protein C-terminal" evidence="2">
    <location>
        <begin position="82"/>
        <end position="215"/>
    </location>
</feature>
<proteinExistence type="inferred from homology"/>
<feature type="domain" description="SfsA N-terminal OB" evidence="3">
    <location>
        <begin position="12"/>
        <end position="78"/>
    </location>
</feature>
<reference evidence="4 5" key="1">
    <citation type="submission" date="2018-06" db="EMBL/GenBank/DDBJ databases">
        <title>Draft genome sequence of hyperthermophilic methanogen Methanothermobacter tenebrarum sp. MCM-B 1447.</title>
        <authorList>
            <person name="Pore S.D."/>
            <person name="Dagar S."/>
            <person name="Dhakephalkar P.K."/>
        </authorList>
    </citation>
    <scope>NUCLEOTIDE SEQUENCE [LARGE SCALE GENOMIC DNA]</scope>
    <source>
        <strain evidence="4 5">MCM B 1447</strain>
    </source>
</reference>
<name>A0A328PFC5_9EURY</name>
<keyword evidence="5" id="KW-1185">Reference proteome</keyword>
<evidence type="ECO:0000313" key="5">
    <source>
        <dbReference type="Proteomes" id="UP000249782"/>
    </source>
</evidence>
<evidence type="ECO:0000256" key="1">
    <source>
        <dbReference type="HAMAP-Rule" id="MF_00095"/>
    </source>
</evidence>
<dbReference type="InterPro" id="IPR041465">
    <property type="entry name" value="SfsA_N"/>
</dbReference>
<dbReference type="InterPro" id="IPR005224">
    <property type="entry name" value="SfsA"/>
</dbReference>
<dbReference type="PANTHER" id="PTHR30545">
    <property type="entry name" value="SUGAR FERMENTATION STIMULATION PROTEIN A"/>
    <property type="match status" value="1"/>
</dbReference>
<accession>A0A328PFC5</accession>
<comment type="caution">
    <text evidence="4">The sequence shown here is derived from an EMBL/GenBank/DDBJ whole genome shotgun (WGS) entry which is preliminary data.</text>
</comment>
<dbReference type="AlphaFoldDB" id="A0A328PFC5"/>
<dbReference type="EMBL" id="QLOE01000013">
    <property type="protein sequence ID" value="RAO78505.1"/>
    <property type="molecule type" value="Genomic_DNA"/>
</dbReference>
<dbReference type="Pfam" id="PF03749">
    <property type="entry name" value="SfsA"/>
    <property type="match status" value="1"/>
</dbReference>
<dbReference type="RefSeq" id="WP_112094514.1">
    <property type="nucleotide sequence ID" value="NZ_QLOE01000013.1"/>
</dbReference>
<dbReference type="Gene3D" id="3.40.1350.60">
    <property type="match status" value="1"/>
</dbReference>
<evidence type="ECO:0000259" key="2">
    <source>
        <dbReference type="Pfam" id="PF03749"/>
    </source>
</evidence>
<dbReference type="OrthoDB" id="34139at2157"/>